<name>A0A6A1VLM6_9ROSI</name>
<dbReference type="SUPFAM" id="SSF50978">
    <property type="entry name" value="WD40 repeat-like"/>
    <property type="match status" value="1"/>
</dbReference>
<gene>
    <name evidence="6" type="ORF">CJ030_MR1G005701</name>
    <name evidence="5" type="ORF">CJ030_MR5G023762</name>
</gene>
<dbReference type="InterPro" id="IPR036322">
    <property type="entry name" value="WD40_repeat_dom_sf"/>
</dbReference>
<reference evidence="5" key="1">
    <citation type="submission" date="2018-07" db="EMBL/GenBank/DDBJ databases">
        <authorList>
            <person name="Gao Z.-S."/>
            <person name="Jia H.-M."/>
            <person name="Jia H.-J."/>
            <person name="Cai Q.-L."/>
            <person name="Wang Y."/>
            <person name="Zhao H.-B."/>
        </authorList>
    </citation>
    <scope>NUCLEOTIDE SEQUENCE</scope>
    <source>
        <tissue evidence="5">Leaves</tissue>
    </source>
</reference>
<dbReference type="PROSITE" id="PS00678">
    <property type="entry name" value="WD_REPEATS_1"/>
    <property type="match status" value="1"/>
</dbReference>
<organism evidence="5 7">
    <name type="scientific">Morella rubra</name>
    <name type="common">Chinese bayberry</name>
    <dbReference type="NCBI Taxonomy" id="262757"/>
    <lineage>
        <taxon>Eukaryota</taxon>
        <taxon>Viridiplantae</taxon>
        <taxon>Streptophyta</taxon>
        <taxon>Embryophyta</taxon>
        <taxon>Tracheophyta</taxon>
        <taxon>Spermatophyta</taxon>
        <taxon>Magnoliopsida</taxon>
        <taxon>eudicotyledons</taxon>
        <taxon>Gunneridae</taxon>
        <taxon>Pentapetalae</taxon>
        <taxon>rosids</taxon>
        <taxon>fabids</taxon>
        <taxon>Fagales</taxon>
        <taxon>Myricaceae</taxon>
        <taxon>Morella</taxon>
    </lineage>
</organism>
<dbReference type="AlphaFoldDB" id="A0A6A1VLM6"/>
<sequence length="256" mass="29078">MDKYLVPPKPSQENSKPIRRRRWKRSNIELNGRFEPKYRHEMSGLLMQSYSEVACASREHNEVLIFDIGLTSSDPVQILRTRNILNVHGSDIHRGLSDIAFTSIDDSRLFASDTCGVINVWDTRNSYLPCLALTTNPCTILNSIEFDAENQLIFGAGSNGRIYIWDLRGGRESAAFQSHKEVCHPPLKSLKLSAMLEEIESLKAQSHIIPREIHSLDLDPSCPYQLAFHLDDGWSGVLDIYNFHVTHVHCPPPAWL</sequence>
<dbReference type="InterPro" id="IPR019775">
    <property type="entry name" value="WD40_repeat_CS"/>
</dbReference>
<evidence type="ECO:0000256" key="2">
    <source>
        <dbReference type="ARBA" id="ARBA00022737"/>
    </source>
</evidence>
<dbReference type="OrthoDB" id="10260946at2759"/>
<evidence type="ECO:0000256" key="4">
    <source>
        <dbReference type="SAM" id="MobiDB-lite"/>
    </source>
</evidence>
<feature type="repeat" description="WD" evidence="3">
    <location>
        <begin position="141"/>
        <end position="175"/>
    </location>
</feature>
<reference evidence="5" key="3">
    <citation type="submission" date="2019-09" db="EMBL/GenBank/DDBJ databases">
        <authorList>
            <person name="Gao Z."/>
        </authorList>
    </citation>
    <scope>NUCLEOTIDE SEQUENCE</scope>
    <source>
        <tissue evidence="5">Leaves</tissue>
    </source>
</reference>
<evidence type="ECO:0000256" key="3">
    <source>
        <dbReference type="PROSITE-ProRule" id="PRU00221"/>
    </source>
</evidence>
<evidence type="ECO:0000313" key="5">
    <source>
        <dbReference type="EMBL" id="KAB1211930.1"/>
    </source>
</evidence>
<dbReference type="InterPro" id="IPR001680">
    <property type="entry name" value="WD40_rpt"/>
</dbReference>
<dbReference type="PANTHER" id="PTHR19857:SF21">
    <property type="entry name" value="ANAPHASE-PROMOTING COMPLEX SUBUNIT 4 WD40 DOMAIN-CONTAINING PROTEIN"/>
    <property type="match status" value="1"/>
</dbReference>
<evidence type="ECO:0000313" key="7">
    <source>
        <dbReference type="Proteomes" id="UP000516437"/>
    </source>
</evidence>
<dbReference type="EMBL" id="RXIC02000023">
    <property type="protein sequence ID" value="KAB1211930.1"/>
    <property type="molecule type" value="Genomic_DNA"/>
</dbReference>
<dbReference type="PROSITE" id="PS50082">
    <property type="entry name" value="WD_REPEATS_2"/>
    <property type="match status" value="1"/>
</dbReference>
<dbReference type="InterPro" id="IPR015943">
    <property type="entry name" value="WD40/YVTN_repeat-like_dom_sf"/>
</dbReference>
<dbReference type="Proteomes" id="UP000516437">
    <property type="component" value="Chromosome 5"/>
</dbReference>
<dbReference type="InterPro" id="IPR051179">
    <property type="entry name" value="WD_repeat_multifunction"/>
</dbReference>
<keyword evidence="2" id="KW-0677">Repeat</keyword>
<keyword evidence="1 3" id="KW-0853">WD repeat</keyword>
<dbReference type="EMBL" id="RXIC02000019">
    <property type="protein sequence ID" value="KAB1227694.1"/>
    <property type="molecule type" value="Genomic_DNA"/>
</dbReference>
<protein>
    <submittedName>
        <fullName evidence="5">Uncharacterized protein</fullName>
    </submittedName>
</protein>
<reference evidence="5 7" key="2">
    <citation type="journal article" date="2019" name="Plant Biotechnol. J.">
        <title>The red bayberry genome and genetic basis of sex determination.</title>
        <authorList>
            <person name="Jia H.M."/>
            <person name="Jia H.J."/>
            <person name="Cai Q.L."/>
            <person name="Wang Y."/>
            <person name="Zhao H.B."/>
            <person name="Yang W.F."/>
            <person name="Wang G.Y."/>
            <person name="Li Y.H."/>
            <person name="Zhan D.L."/>
            <person name="Shen Y.T."/>
            <person name="Niu Q.F."/>
            <person name="Chang L."/>
            <person name="Qiu J."/>
            <person name="Zhao L."/>
            <person name="Xie H.B."/>
            <person name="Fu W.Y."/>
            <person name="Jin J."/>
            <person name="Li X.W."/>
            <person name="Jiao Y."/>
            <person name="Zhou C.C."/>
            <person name="Tu T."/>
            <person name="Chai C.Y."/>
            <person name="Gao J.L."/>
            <person name="Fan L.J."/>
            <person name="van de Weg E."/>
            <person name="Wang J.Y."/>
            <person name="Gao Z.S."/>
        </authorList>
    </citation>
    <scope>NUCLEOTIDE SEQUENCE [LARGE SCALE GENOMIC DNA]</scope>
    <source>
        <tissue evidence="5">Leaves</tissue>
    </source>
</reference>
<keyword evidence="7" id="KW-1185">Reference proteome</keyword>
<accession>A0A6A1VLM6</accession>
<dbReference type="PANTHER" id="PTHR19857">
    <property type="entry name" value="MITOCHONDRIAL DIVISION PROTEIN 1-RELATED"/>
    <property type="match status" value="1"/>
</dbReference>
<comment type="caution">
    <text evidence="5">The sequence shown here is derived from an EMBL/GenBank/DDBJ whole genome shotgun (WGS) entry which is preliminary data.</text>
</comment>
<dbReference type="Proteomes" id="UP000516437">
    <property type="component" value="Chromosome 1"/>
</dbReference>
<evidence type="ECO:0000313" key="6">
    <source>
        <dbReference type="EMBL" id="KAB1227694.1"/>
    </source>
</evidence>
<proteinExistence type="predicted"/>
<evidence type="ECO:0000256" key="1">
    <source>
        <dbReference type="ARBA" id="ARBA00022574"/>
    </source>
</evidence>
<dbReference type="Gene3D" id="2.130.10.10">
    <property type="entry name" value="YVTN repeat-like/Quinoprotein amine dehydrogenase"/>
    <property type="match status" value="1"/>
</dbReference>
<feature type="region of interest" description="Disordered" evidence="4">
    <location>
        <begin position="1"/>
        <end position="20"/>
    </location>
</feature>